<dbReference type="EMBL" id="LAVV01013072">
    <property type="protein sequence ID" value="KNZ46021.1"/>
    <property type="molecule type" value="Genomic_DNA"/>
</dbReference>
<evidence type="ECO:0000256" key="1">
    <source>
        <dbReference type="SAM" id="SignalP"/>
    </source>
</evidence>
<reference evidence="2 3" key="1">
    <citation type="submission" date="2015-08" db="EMBL/GenBank/DDBJ databases">
        <title>Next Generation Sequencing and Analysis of the Genome of Puccinia sorghi L Schw, the Causal Agent of Maize Common Rust.</title>
        <authorList>
            <person name="Rochi L."/>
            <person name="Burguener G."/>
            <person name="Darino M."/>
            <person name="Turjanski A."/>
            <person name="Kreff E."/>
            <person name="Dieguez M.J."/>
            <person name="Sacco F."/>
        </authorList>
    </citation>
    <scope>NUCLEOTIDE SEQUENCE [LARGE SCALE GENOMIC DNA]</scope>
    <source>
        <strain evidence="2 3">RO10H11247</strain>
    </source>
</reference>
<evidence type="ECO:0000313" key="3">
    <source>
        <dbReference type="Proteomes" id="UP000037035"/>
    </source>
</evidence>
<dbReference type="AlphaFoldDB" id="A0A0L6UBX8"/>
<feature type="signal peptide" evidence="1">
    <location>
        <begin position="1"/>
        <end position="21"/>
    </location>
</feature>
<feature type="chain" id="PRO_5005567610" evidence="1">
    <location>
        <begin position="22"/>
        <end position="55"/>
    </location>
</feature>
<organism evidence="2 3">
    <name type="scientific">Puccinia sorghi</name>
    <dbReference type="NCBI Taxonomy" id="27349"/>
    <lineage>
        <taxon>Eukaryota</taxon>
        <taxon>Fungi</taxon>
        <taxon>Dikarya</taxon>
        <taxon>Basidiomycota</taxon>
        <taxon>Pucciniomycotina</taxon>
        <taxon>Pucciniomycetes</taxon>
        <taxon>Pucciniales</taxon>
        <taxon>Pucciniaceae</taxon>
        <taxon>Puccinia</taxon>
    </lineage>
</organism>
<protein>
    <submittedName>
        <fullName evidence="2">Uncharacterized protein</fullName>
    </submittedName>
</protein>
<name>A0A0L6UBX8_9BASI</name>
<gene>
    <name evidence="2" type="ORF">VP01_761g7</name>
</gene>
<dbReference type="OrthoDB" id="4847360at2759"/>
<dbReference type="Proteomes" id="UP000037035">
    <property type="component" value="Unassembled WGS sequence"/>
</dbReference>
<keyword evidence="1" id="KW-0732">Signal</keyword>
<dbReference type="VEuPathDB" id="FungiDB:VP01_761g7"/>
<keyword evidence="3" id="KW-1185">Reference proteome</keyword>
<evidence type="ECO:0000313" key="2">
    <source>
        <dbReference type="EMBL" id="KNZ46021.1"/>
    </source>
</evidence>
<sequence>MTALKLIWFVAQIALHAITYPERFPTDASKVAFATSFMRDYAANWFQPYLNRIFN</sequence>
<feature type="non-terminal residue" evidence="2">
    <location>
        <position position="55"/>
    </location>
</feature>
<comment type="caution">
    <text evidence="2">The sequence shown here is derived from an EMBL/GenBank/DDBJ whole genome shotgun (WGS) entry which is preliminary data.</text>
</comment>
<proteinExistence type="predicted"/>
<accession>A0A0L6UBX8</accession>